<dbReference type="HOGENOM" id="CLU_064546_0_0_1"/>
<dbReference type="Proteomes" id="UP000054477">
    <property type="component" value="Unassembled WGS sequence"/>
</dbReference>
<organism evidence="3 4">
    <name type="scientific">Laccaria amethystina LaAM-08-1</name>
    <dbReference type="NCBI Taxonomy" id="1095629"/>
    <lineage>
        <taxon>Eukaryota</taxon>
        <taxon>Fungi</taxon>
        <taxon>Dikarya</taxon>
        <taxon>Basidiomycota</taxon>
        <taxon>Agaricomycotina</taxon>
        <taxon>Agaricomycetes</taxon>
        <taxon>Agaricomycetidae</taxon>
        <taxon>Agaricales</taxon>
        <taxon>Agaricineae</taxon>
        <taxon>Hydnangiaceae</taxon>
        <taxon>Laccaria</taxon>
    </lineage>
</organism>
<dbReference type="STRING" id="1095629.A0A0C9XV17"/>
<reference evidence="3 4" key="1">
    <citation type="submission" date="2014-04" db="EMBL/GenBank/DDBJ databases">
        <authorList>
            <consortium name="DOE Joint Genome Institute"/>
            <person name="Kuo A."/>
            <person name="Kohler A."/>
            <person name="Nagy L.G."/>
            <person name="Floudas D."/>
            <person name="Copeland A."/>
            <person name="Barry K.W."/>
            <person name="Cichocki N."/>
            <person name="Veneault-Fourrey C."/>
            <person name="LaButti K."/>
            <person name="Lindquist E.A."/>
            <person name="Lipzen A."/>
            <person name="Lundell T."/>
            <person name="Morin E."/>
            <person name="Murat C."/>
            <person name="Sun H."/>
            <person name="Tunlid A."/>
            <person name="Henrissat B."/>
            <person name="Grigoriev I.V."/>
            <person name="Hibbett D.S."/>
            <person name="Martin F."/>
            <person name="Nordberg H.P."/>
            <person name="Cantor M.N."/>
            <person name="Hua S.X."/>
        </authorList>
    </citation>
    <scope>NUCLEOTIDE SEQUENCE [LARGE SCALE GENOMIC DNA]</scope>
    <source>
        <strain evidence="3 4">LaAM-08-1</strain>
    </source>
</reference>
<keyword evidence="4" id="KW-1185">Reference proteome</keyword>
<evidence type="ECO:0000313" key="4">
    <source>
        <dbReference type="Proteomes" id="UP000054477"/>
    </source>
</evidence>
<accession>A0A0C9XV17</accession>
<sequence>MDPQRLLPPRVPSPIREPDSLVVPSTQPRANTTGEDSEAQQPRLQIQIGTTPPRSTSTVPLSPGSAEKHEENDPFETPERQASVHHGTGIDAPLPSARLVGEYQGSRRARTIDTHASMGRRSAIDYIVPTVEEKPIRRLSVRERLQPTIEVAKTEKAKFENKARMTGYALNTAIGLQVLLGSLTTGLSAVAASSGKKGSSTAVSTTILGALATLVASYLARARGSNEPELSIARTKDLEQFIRQCEILQMDNGHEMGDKFDKELERLRARFEELLGNTVNSERKLAPV</sequence>
<dbReference type="Pfam" id="PF18142">
    <property type="entry name" value="SLATT_fungal"/>
    <property type="match status" value="1"/>
</dbReference>
<evidence type="ECO:0000256" key="1">
    <source>
        <dbReference type="SAM" id="MobiDB-lite"/>
    </source>
</evidence>
<feature type="domain" description="SMODS and SLOG-associating 2TM effector" evidence="2">
    <location>
        <begin position="152"/>
        <end position="277"/>
    </location>
</feature>
<protein>
    <recommendedName>
        <fullName evidence="2">SMODS and SLOG-associating 2TM effector domain-containing protein</fullName>
    </recommendedName>
</protein>
<evidence type="ECO:0000259" key="2">
    <source>
        <dbReference type="Pfam" id="PF18142"/>
    </source>
</evidence>
<proteinExistence type="predicted"/>
<feature type="compositionally biased region" description="Polar residues" evidence="1">
    <location>
        <begin position="23"/>
        <end position="60"/>
    </location>
</feature>
<name>A0A0C9XV17_9AGAR</name>
<dbReference type="InterPro" id="IPR041622">
    <property type="entry name" value="SLATT_fungi"/>
</dbReference>
<dbReference type="AlphaFoldDB" id="A0A0C9XV17"/>
<dbReference type="EMBL" id="KN838639">
    <property type="protein sequence ID" value="KIJ99807.1"/>
    <property type="molecule type" value="Genomic_DNA"/>
</dbReference>
<feature type="region of interest" description="Disordered" evidence="1">
    <location>
        <begin position="1"/>
        <end position="95"/>
    </location>
</feature>
<dbReference type="OrthoDB" id="3245801at2759"/>
<gene>
    <name evidence="3" type="ORF">K443DRAFT_101571</name>
</gene>
<reference evidence="4" key="2">
    <citation type="submission" date="2015-01" db="EMBL/GenBank/DDBJ databases">
        <title>Evolutionary Origins and Diversification of the Mycorrhizal Mutualists.</title>
        <authorList>
            <consortium name="DOE Joint Genome Institute"/>
            <consortium name="Mycorrhizal Genomics Consortium"/>
            <person name="Kohler A."/>
            <person name="Kuo A."/>
            <person name="Nagy L.G."/>
            <person name="Floudas D."/>
            <person name="Copeland A."/>
            <person name="Barry K.W."/>
            <person name="Cichocki N."/>
            <person name="Veneault-Fourrey C."/>
            <person name="LaButti K."/>
            <person name="Lindquist E.A."/>
            <person name="Lipzen A."/>
            <person name="Lundell T."/>
            <person name="Morin E."/>
            <person name="Murat C."/>
            <person name="Riley R."/>
            <person name="Ohm R."/>
            <person name="Sun H."/>
            <person name="Tunlid A."/>
            <person name="Henrissat B."/>
            <person name="Grigoriev I.V."/>
            <person name="Hibbett D.S."/>
            <person name="Martin F."/>
        </authorList>
    </citation>
    <scope>NUCLEOTIDE SEQUENCE [LARGE SCALE GENOMIC DNA]</scope>
    <source>
        <strain evidence="4">LaAM-08-1</strain>
    </source>
</reference>
<dbReference type="NCBIfam" id="NF033635">
    <property type="entry name" value="SLATT_fungal"/>
    <property type="match status" value="1"/>
</dbReference>
<evidence type="ECO:0000313" key="3">
    <source>
        <dbReference type="EMBL" id="KIJ99807.1"/>
    </source>
</evidence>